<reference evidence="2" key="2">
    <citation type="submission" date="2020-09" db="EMBL/GenBank/DDBJ databases">
        <authorList>
            <person name="Sun Q."/>
            <person name="Zhou Y."/>
        </authorList>
    </citation>
    <scope>NUCLEOTIDE SEQUENCE</scope>
    <source>
        <strain evidence="2">CGMCC 4.5737</strain>
    </source>
</reference>
<dbReference type="Proteomes" id="UP000637578">
    <property type="component" value="Unassembled WGS sequence"/>
</dbReference>
<gene>
    <name evidence="2" type="ORF">GCM10012275_56620</name>
</gene>
<accession>A0A8J3CJK9</accession>
<feature type="region of interest" description="Disordered" evidence="1">
    <location>
        <begin position="1"/>
        <end position="22"/>
    </location>
</feature>
<protein>
    <submittedName>
        <fullName evidence="2">Uncharacterized protein</fullName>
    </submittedName>
</protein>
<proteinExistence type="predicted"/>
<name>A0A8J3CJK9_9PSEU</name>
<feature type="compositionally biased region" description="Polar residues" evidence="1">
    <location>
        <begin position="10"/>
        <end position="22"/>
    </location>
</feature>
<evidence type="ECO:0000256" key="1">
    <source>
        <dbReference type="SAM" id="MobiDB-lite"/>
    </source>
</evidence>
<sequence>MGRERPHSTGVESTTHTSSVHNVVSMANTRIIVVMSVGVADPAGLGGETEQCLHHCQGDQFGIGQPRLQTDRRAPRRPFGVLAQQVIGPDVQCGGEGVQVVVTQ</sequence>
<evidence type="ECO:0000313" key="2">
    <source>
        <dbReference type="EMBL" id="GGM78678.1"/>
    </source>
</evidence>
<keyword evidence="3" id="KW-1185">Reference proteome</keyword>
<evidence type="ECO:0000313" key="3">
    <source>
        <dbReference type="Proteomes" id="UP000637578"/>
    </source>
</evidence>
<organism evidence="2 3">
    <name type="scientific">Longimycelium tulufanense</name>
    <dbReference type="NCBI Taxonomy" id="907463"/>
    <lineage>
        <taxon>Bacteria</taxon>
        <taxon>Bacillati</taxon>
        <taxon>Actinomycetota</taxon>
        <taxon>Actinomycetes</taxon>
        <taxon>Pseudonocardiales</taxon>
        <taxon>Pseudonocardiaceae</taxon>
        <taxon>Longimycelium</taxon>
    </lineage>
</organism>
<dbReference type="AlphaFoldDB" id="A0A8J3CJK9"/>
<comment type="caution">
    <text evidence="2">The sequence shown here is derived from an EMBL/GenBank/DDBJ whole genome shotgun (WGS) entry which is preliminary data.</text>
</comment>
<reference evidence="2" key="1">
    <citation type="journal article" date="2014" name="Int. J. Syst. Evol. Microbiol.">
        <title>Complete genome sequence of Corynebacterium casei LMG S-19264T (=DSM 44701T), isolated from a smear-ripened cheese.</title>
        <authorList>
            <consortium name="US DOE Joint Genome Institute (JGI-PGF)"/>
            <person name="Walter F."/>
            <person name="Albersmeier A."/>
            <person name="Kalinowski J."/>
            <person name="Ruckert C."/>
        </authorList>
    </citation>
    <scope>NUCLEOTIDE SEQUENCE</scope>
    <source>
        <strain evidence="2">CGMCC 4.5737</strain>
    </source>
</reference>
<dbReference type="EMBL" id="BMMK01000042">
    <property type="protein sequence ID" value="GGM78678.1"/>
    <property type="molecule type" value="Genomic_DNA"/>
</dbReference>